<evidence type="ECO:0000256" key="4">
    <source>
        <dbReference type="ARBA" id="ARBA00031367"/>
    </source>
</evidence>
<sequence length="314" mass="34061">MTALTDVHVLITGGAGFIGSHLTEDLLSLGAKVTVVDNLSTGKRANLPTHPHLRLLVKDINTCQPQDFEHPVHKIVHLAATPSVATSWQAPLTAHHQNLSSTLAVIQLCEALAVSGLVFASSAAVYGNLQYQPVGEDHPTCPISPYGLQKLASEQYAQLFAPQLGFTFVGLRLFNVYGIRQDPHSPYSGVISIFADAMRQGQAIMLYGTGAQTRDFIFVKDVSLGIIQALTLAQLPGAALIFNLGTGQAISLLTLVQELQTCFPQWPCEIYWEPARPGDIQHSQANIAQAKAQLQFAPQWSLQAGLRHWVNAMR</sequence>
<evidence type="ECO:0000259" key="6">
    <source>
        <dbReference type="Pfam" id="PF01370"/>
    </source>
</evidence>
<dbReference type="PANTHER" id="PTHR43725:SF53">
    <property type="entry name" value="UDP-ARABINOSE 4-EPIMERASE 1"/>
    <property type="match status" value="1"/>
</dbReference>
<dbReference type="RefSeq" id="WP_161823980.1">
    <property type="nucleotide sequence ID" value="NZ_WVIC01000004.1"/>
</dbReference>
<accession>A0A8K2AGX0</accession>
<keyword evidence="8" id="KW-1185">Reference proteome</keyword>
<dbReference type="Pfam" id="PF01370">
    <property type="entry name" value="Epimerase"/>
    <property type="match status" value="1"/>
</dbReference>
<dbReference type="PANTHER" id="PTHR43725">
    <property type="entry name" value="UDP-GLUCOSE 4-EPIMERASE"/>
    <property type="match status" value="1"/>
</dbReference>
<comment type="caution">
    <text evidence="7">The sequence shown here is derived from an EMBL/GenBank/DDBJ whole genome shotgun (WGS) entry which is preliminary data.</text>
</comment>
<evidence type="ECO:0000313" key="7">
    <source>
        <dbReference type="EMBL" id="NCJ05504.1"/>
    </source>
</evidence>
<comment type="pathway">
    <text evidence="1">Carbohydrate metabolism; galactose metabolism.</text>
</comment>
<dbReference type="Proteomes" id="UP000607397">
    <property type="component" value="Unassembled WGS sequence"/>
</dbReference>
<organism evidence="7 8">
    <name type="scientific">Petrachloros mirabilis ULC683</name>
    <dbReference type="NCBI Taxonomy" id="2781853"/>
    <lineage>
        <taxon>Bacteria</taxon>
        <taxon>Bacillati</taxon>
        <taxon>Cyanobacteriota</taxon>
        <taxon>Cyanophyceae</taxon>
        <taxon>Synechococcales</taxon>
        <taxon>Petrachlorosaceae</taxon>
        <taxon>Petrachloros</taxon>
        <taxon>Petrachloros mirabilis</taxon>
    </lineage>
</organism>
<gene>
    <name evidence="7" type="ORF">GS597_03030</name>
</gene>
<dbReference type="AlphaFoldDB" id="A0A8K2AGX0"/>
<dbReference type="Gene3D" id="3.40.50.720">
    <property type="entry name" value="NAD(P)-binding Rossmann-like Domain"/>
    <property type="match status" value="1"/>
</dbReference>
<reference evidence="7" key="1">
    <citation type="submission" date="2019-12" db="EMBL/GenBank/DDBJ databases">
        <title>High-Quality draft genome sequences of three cyanobacteria isolated from the limestone walls of the Old Cathedral of Coimbra.</title>
        <authorList>
            <person name="Tiago I."/>
            <person name="Soares F."/>
            <person name="Portugal A."/>
        </authorList>
    </citation>
    <scope>NUCLEOTIDE SEQUENCE [LARGE SCALE GENOMIC DNA]</scope>
    <source>
        <strain evidence="7">C</strain>
    </source>
</reference>
<protein>
    <recommendedName>
        <fullName evidence="3">UDP-glucose 4-epimerase</fullName>
    </recommendedName>
    <alternativeName>
        <fullName evidence="5">Galactowaldenase</fullName>
    </alternativeName>
    <alternativeName>
        <fullName evidence="4">UDP-galactose 4-epimerase</fullName>
    </alternativeName>
</protein>
<dbReference type="Gene3D" id="3.90.25.10">
    <property type="entry name" value="UDP-galactose 4-epimerase, domain 1"/>
    <property type="match status" value="1"/>
</dbReference>
<evidence type="ECO:0000313" key="8">
    <source>
        <dbReference type="Proteomes" id="UP000607397"/>
    </source>
</evidence>
<dbReference type="InterPro" id="IPR036291">
    <property type="entry name" value="NAD(P)-bd_dom_sf"/>
</dbReference>
<evidence type="ECO:0000256" key="2">
    <source>
        <dbReference type="ARBA" id="ARBA00007637"/>
    </source>
</evidence>
<dbReference type="EMBL" id="WVIC01000004">
    <property type="protein sequence ID" value="NCJ05504.1"/>
    <property type="molecule type" value="Genomic_DNA"/>
</dbReference>
<proteinExistence type="inferred from homology"/>
<evidence type="ECO:0000256" key="5">
    <source>
        <dbReference type="ARBA" id="ARBA00033067"/>
    </source>
</evidence>
<dbReference type="GO" id="GO:0033499">
    <property type="term" value="P:galactose catabolic process via UDP-galactose, Leloir pathway"/>
    <property type="evidence" value="ECO:0007669"/>
    <property type="project" value="TreeGrafter"/>
</dbReference>
<dbReference type="SUPFAM" id="SSF51735">
    <property type="entry name" value="NAD(P)-binding Rossmann-fold domains"/>
    <property type="match status" value="1"/>
</dbReference>
<evidence type="ECO:0000256" key="1">
    <source>
        <dbReference type="ARBA" id="ARBA00004947"/>
    </source>
</evidence>
<comment type="similarity">
    <text evidence="2">Belongs to the NAD(P)-dependent epimerase/dehydratase family.</text>
</comment>
<evidence type="ECO:0000256" key="3">
    <source>
        <dbReference type="ARBA" id="ARBA00018569"/>
    </source>
</evidence>
<dbReference type="InterPro" id="IPR001509">
    <property type="entry name" value="Epimerase_deHydtase"/>
</dbReference>
<name>A0A8K2AGX0_9CYAN</name>
<feature type="domain" description="NAD-dependent epimerase/dehydratase" evidence="6">
    <location>
        <begin position="9"/>
        <end position="245"/>
    </location>
</feature>
<dbReference type="PRINTS" id="PR01713">
    <property type="entry name" value="NUCEPIMERASE"/>
</dbReference>